<protein>
    <submittedName>
        <fullName evidence="2">Uncharacterized protein</fullName>
    </submittedName>
</protein>
<dbReference type="EMBL" id="JAWWNJ010000174">
    <property type="protein sequence ID" value="KAK6975119.1"/>
    <property type="molecule type" value="Genomic_DNA"/>
</dbReference>
<accession>A0AAV9Z9Y8</accession>
<gene>
    <name evidence="2" type="ORF">R3P38DRAFT_3127246</name>
</gene>
<proteinExistence type="predicted"/>
<dbReference type="AlphaFoldDB" id="A0AAV9Z9Y8"/>
<dbReference type="Proteomes" id="UP001362999">
    <property type="component" value="Unassembled WGS sequence"/>
</dbReference>
<evidence type="ECO:0000313" key="2">
    <source>
        <dbReference type="EMBL" id="KAK6975119.1"/>
    </source>
</evidence>
<organism evidence="2 3">
    <name type="scientific">Favolaschia claudopus</name>
    <dbReference type="NCBI Taxonomy" id="2862362"/>
    <lineage>
        <taxon>Eukaryota</taxon>
        <taxon>Fungi</taxon>
        <taxon>Dikarya</taxon>
        <taxon>Basidiomycota</taxon>
        <taxon>Agaricomycotina</taxon>
        <taxon>Agaricomycetes</taxon>
        <taxon>Agaricomycetidae</taxon>
        <taxon>Agaricales</taxon>
        <taxon>Marasmiineae</taxon>
        <taxon>Mycenaceae</taxon>
        <taxon>Favolaschia</taxon>
    </lineage>
</organism>
<keyword evidence="1" id="KW-0472">Membrane</keyword>
<evidence type="ECO:0000313" key="3">
    <source>
        <dbReference type="Proteomes" id="UP001362999"/>
    </source>
</evidence>
<keyword evidence="1" id="KW-0812">Transmembrane</keyword>
<sequence length="124" mass="13206">MGQVEALTVENTTSHIGSRMPLPPFLLLLLFSAIYILAVALITANAAVQIKKSPYTRVARSRLVDPTTAIGAAYGPTELKSRAAANAEELFGQESPSDRLKMALDAPANGLPLVRRSSPEPAYS</sequence>
<name>A0AAV9Z9Y8_9AGAR</name>
<reference evidence="2 3" key="1">
    <citation type="journal article" date="2024" name="J Genomics">
        <title>Draft genome sequencing and assembly of Favolaschia claudopus CIRM-BRFM 2984 isolated from oak limbs.</title>
        <authorList>
            <person name="Navarro D."/>
            <person name="Drula E."/>
            <person name="Chaduli D."/>
            <person name="Cazenave R."/>
            <person name="Ahrendt S."/>
            <person name="Wang J."/>
            <person name="Lipzen A."/>
            <person name="Daum C."/>
            <person name="Barry K."/>
            <person name="Grigoriev I.V."/>
            <person name="Favel A."/>
            <person name="Rosso M.N."/>
            <person name="Martin F."/>
        </authorList>
    </citation>
    <scope>NUCLEOTIDE SEQUENCE [LARGE SCALE GENOMIC DNA]</scope>
    <source>
        <strain evidence="2 3">CIRM-BRFM 2984</strain>
    </source>
</reference>
<keyword evidence="1" id="KW-1133">Transmembrane helix</keyword>
<evidence type="ECO:0000256" key="1">
    <source>
        <dbReference type="SAM" id="Phobius"/>
    </source>
</evidence>
<keyword evidence="3" id="KW-1185">Reference proteome</keyword>
<feature type="transmembrane region" description="Helical" evidence="1">
    <location>
        <begin position="25"/>
        <end position="48"/>
    </location>
</feature>
<comment type="caution">
    <text evidence="2">The sequence shown here is derived from an EMBL/GenBank/DDBJ whole genome shotgun (WGS) entry which is preliminary data.</text>
</comment>